<name>A0AAV2J3F2_KNICA</name>
<protein>
    <submittedName>
        <fullName evidence="1">Uncharacterized protein</fullName>
    </submittedName>
</protein>
<evidence type="ECO:0000313" key="2">
    <source>
        <dbReference type="Proteomes" id="UP001497482"/>
    </source>
</evidence>
<gene>
    <name evidence="1" type="ORF">KC01_LOCUS3212</name>
</gene>
<dbReference type="EMBL" id="OZ035832">
    <property type="protein sequence ID" value="CAL1571031.1"/>
    <property type="molecule type" value="Genomic_DNA"/>
</dbReference>
<accession>A0AAV2J3F2</accession>
<proteinExistence type="predicted"/>
<sequence>MPGRVHKVTFPNMDMTIRTTTGVTAAERGIGAPHPCLLSEMHAPPHRPITNPAGPPTITTASLARHRIIRTDGCHPTVGTAGSHRTIATVDIRQASTTVGIPPDLLLIETITSATRGIPHPAAQRDGVPLLVTMMTGLPLTTMTMTLLLIQVDADPPQHDRAVKDRDQMTEIST</sequence>
<evidence type="ECO:0000313" key="1">
    <source>
        <dbReference type="EMBL" id="CAL1571031.1"/>
    </source>
</evidence>
<dbReference type="Proteomes" id="UP001497482">
    <property type="component" value="Chromosome 10"/>
</dbReference>
<organism evidence="1 2">
    <name type="scientific">Knipowitschia caucasica</name>
    <name type="common">Caucasian dwarf goby</name>
    <name type="synonym">Pomatoschistus caucasicus</name>
    <dbReference type="NCBI Taxonomy" id="637954"/>
    <lineage>
        <taxon>Eukaryota</taxon>
        <taxon>Metazoa</taxon>
        <taxon>Chordata</taxon>
        <taxon>Craniata</taxon>
        <taxon>Vertebrata</taxon>
        <taxon>Euteleostomi</taxon>
        <taxon>Actinopterygii</taxon>
        <taxon>Neopterygii</taxon>
        <taxon>Teleostei</taxon>
        <taxon>Neoteleostei</taxon>
        <taxon>Acanthomorphata</taxon>
        <taxon>Gobiaria</taxon>
        <taxon>Gobiiformes</taxon>
        <taxon>Gobioidei</taxon>
        <taxon>Gobiidae</taxon>
        <taxon>Gobiinae</taxon>
        <taxon>Knipowitschia</taxon>
    </lineage>
</organism>
<keyword evidence="2" id="KW-1185">Reference proteome</keyword>
<reference evidence="1 2" key="1">
    <citation type="submission" date="2024-04" db="EMBL/GenBank/DDBJ databases">
        <authorList>
            <person name="Waldvogel A.-M."/>
            <person name="Schoenle A."/>
        </authorList>
    </citation>
    <scope>NUCLEOTIDE SEQUENCE [LARGE SCALE GENOMIC DNA]</scope>
</reference>
<dbReference type="AlphaFoldDB" id="A0AAV2J3F2"/>